<proteinExistence type="predicted"/>
<name>A0ABR1ISJ5_9AGAR</name>
<dbReference type="Proteomes" id="UP001498398">
    <property type="component" value="Unassembled WGS sequence"/>
</dbReference>
<organism evidence="1 2">
    <name type="scientific">Marasmiellus scandens</name>
    <dbReference type="NCBI Taxonomy" id="2682957"/>
    <lineage>
        <taxon>Eukaryota</taxon>
        <taxon>Fungi</taxon>
        <taxon>Dikarya</taxon>
        <taxon>Basidiomycota</taxon>
        <taxon>Agaricomycotina</taxon>
        <taxon>Agaricomycetes</taxon>
        <taxon>Agaricomycetidae</taxon>
        <taxon>Agaricales</taxon>
        <taxon>Marasmiineae</taxon>
        <taxon>Omphalotaceae</taxon>
        <taxon>Marasmiellus</taxon>
    </lineage>
</organism>
<sequence length="358" mass="40938">MITLGTDFRSVILLLQELMSSQLTPAKKKGKTVLPDRGHRCVHVEDGKLTAVQNPSSPRLMEPITICPRRFVDTHSLQFVEFGQSETIPTYAILSHRWVSAKEVIYDEFIRPSEDTKFKSGYLKIKSACKRAHQDSIRHLCAVSNKETTLISQRISLPCTRTTKMPKCAMHTLWTLEEKKTCLAKSSYSSMAASGFIAVGHCKSSLRLERSSFLTNAGVVSGTGMDCGKIYGIGLRFLRQFSQEQSLSKTDVVTRMSWATDRRTTKRQDEAYCLQGLLGVSVEPDYEEKHRNAFNRLGKVLFEAQPELKEKLGVKDDMRDPDSFNFWYLLWARLYETRKKTDNTREERKFSRQTVEPE</sequence>
<evidence type="ECO:0000313" key="1">
    <source>
        <dbReference type="EMBL" id="KAK7439979.1"/>
    </source>
</evidence>
<dbReference type="PANTHER" id="PTHR10622">
    <property type="entry name" value="HET DOMAIN-CONTAINING PROTEIN"/>
    <property type="match status" value="1"/>
</dbReference>
<keyword evidence="2" id="KW-1185">Reference proteome</keyword>
<protein>
    <submittedName>
        <fullName evidence="1">Uncharacterized protein</fullName>
    </submittedName>
</protein>
<gene>
    <name evidence="1" type="ORF">VKT23_017232</name>
</gene>
<evidence type="ECO:0000313" key="2">
    <source>
        <dbReference type="Proteomes" id="UP001498398"/>
    </source>
</evidence>
<accession>A0ABR1ISJ5</accession>
<dbReference type="EMBL" id="JBANRG010000070">
    <property type="protein sequence ID" value="KAK7439979.1"/>
    <property type="molecule type" value="Genomic_DNA"/>
</dbReference>
<reference evidence="1 2" key="1">
    <citation type="submission" date="2024-01" db="EMBL/GenBank/DDBJ databases">
        <title>A draft genome for the cacao thread blight pathogen Marasmiellus scandens.</title>
        <authorList>
            <person name="Baruah I.K."/>
            <person name="Leung J."/>
            <person name="Bukari Y."/>
            <person name="Amoako-Attah I."/>
            <person name="Meinhardt L.W."/>
            <person name="Bailey B.A."/>
            <person name="Cohen S.P."/>
        </authorList>
    </citation>
    <scope>NUCLEOTIDE SEQUENCE [LARGE SCALE GENOMIC DNA]</scope>
    <source>
        <strain evidence="1 2">GH-19</strain>
    </source>
</reference>
<comment type="caution">
    <text evidence="1">The sequence shown here is derived from an EMBL/GenBank/DDBJ whole genome shotgun (WGS) entry which is preliminary data.</text>
</comment>
<dbReference type="PANTHER" id="PTHR10622:SF10">
    <property type="entry name" value="HET DOMAIN-CONTAINING PROTEIN"/>
    <property type="match status" value="1"/>
</dbReference>